<dbReference type="InterPro" id="IPR037066">
    <property type="entry name" value="Plug_dom_sf"/>
</dbReference>
<comment type="similarity">
    <text evidence="12">Belongs to the TonB-dependent receptor family.</text>
</comment>
<dbReference type="AlphaFoldDB" id="A0A178IP63"/>
<keyword evidence="16" id="KW-1185">Reference proteome</keyword>
<dbReference type="EMBL" id="LRRQ01000018">
    <property type="protein sequence ID" value="OAM91653.1"/>
    <property type="molecule type" value="Genomic_DNA"/>
</dbReference>
<keyword evidence="3 12" id="KW-1134">Transmembrane beta strand</keyword>
<evidence type="ECO:0000256" key="6">
    <source>
        <dbReference type="ARBA" id="ARBA00022729"/>
    </source>
</evidence>
<dbReference type="SUPFAM" id="SSF56935">
    <property type="entry name" value="Porins"/>
    <property type="match status" value="1"/>
</dbReference>
<evidence type="ECO:0000259" key="14">
    <source>
        <dbReference type="Pfam" id="PF07715"/>
    </source>
</evidence>
<proteinExistence type="inferred from homology"/>
<evidence type="ECO:0000256" key="11">
    <source>
        <dbReference type="ARBA" id="ARBA00023237"/>
    </source>
</evidence>
<reference evidence="15 16" key="1">
    <citation type="submission" date="2016-01" db="EMBL/GenBank/DDBJ databases">
        <title>High potential of lignocellulose degradation of a new Verrucomicrobia species.</title>
        <authorList>
            <person name="Wang Y."/>
            <person name="Shi Y."/>
            <person name="Qiu Z."/>
            <person name="Liu S."/>
            <person name="Yang H."/>
        </authorList>
    </citation>
    <scope>NUCLEOTIDE SEQUENCE [LARGE SCALE GENOMIC DNA]</scope>
    <source>
        <strain evidence="15 16">TSB47</strain>
    </source>
</reference>
<keyword evidence="6" id="KW-0732">Signal</keyword>
<keyword evidence="7" id="KW-0408">Iron</keyword>
<evidence type="ECO:0000256" key="9">
    <source>
        <dbReference type="ARBA" id="ARBA00023077"/>
    </source>
</evidence>
<gene>
    <name evidence="15" type="ORF">AW736_02305</name>
</gene>
<dbReference type="GO" id="GO:0009279">
    <property type="term" value="C:cell outer membrane"/>
    <property type="evidence" value="ECO:0007669"/>
    <property type="project" value="UniProtKB-SubCell"/>
</dbReference>
<evidence type="ECO:0000313" key="16">
    <source>
        <dbReference type="Proteomes" id="UP000078486"/>
    </source>
</evidence>
<evidence type="ECO:0000256" key="8">
    <source>
        <dbReference type="ARBA" id="ARBA00023065"/>
    </source>
</evidence>
<keyword evidence="9" id="KW-0798">TonB box</keyword>
<dbReference type="Gene3D" id="2.40.170.20">
    <property type="entry name" value="TonB-dependent receptor, beta-barrel domain"/>
    <property type="match status" value="1"/>
</dbReference>
<comment type="subcellular location">
    <subcellularLocation>
        <location evidence="1 12">Cell outer membrane</location>
        <topology evidence="1 12">Multi-pass membrane protein</topology>
    </subcellularLocation>
</comment>
<dbReference type="PANTHER" id="PTHR32552:SF68">
    <property type="entry name" value="FERRICHROME OUTER MEMBRANE TRANSPORTER_PHAGE RECEPTOR"/>
    <property type="match status" value="1"/>
</dbReference>
<evidence type="ECO:0000256" key="13">
    <source>
        <dbReference type="SAM" id="MobiDB-lite"/>
    </source>
</evidence>
<sequence>MSVFEVKNKKDSDYRVVNSVSTTGMAESLLKTPLPITVVTGEFLKDADLEGFAGALRYVSGLSFDPHTADGNQAPGAVSGGSSTVGNSSPNLNRFRGQPYNGTFRNGLKLTYGFYTENVDRIEVAKGPMSVFVGGATLGGEINVITKKPIFHRFNEVSFRAASHRSHKETFDSTGPITKTLAYRLIGSHDVRNSYRDYSDARIQYINPQLLWRPSRRFDIRLEYQYRNATGNLVSQNVASTSFYRDTFLNPPQYLLDEGKKRAGALSGVPFTIAEYQTRIGRAFGNLRTDVYNATGKWISLGQGEALTEGNAPSGREYNYYGPNAPFQTRVNLWELESRSSITDWLDLKVQGRYINTYMMNYYYWFGNRIYGDGSTPIGSGPGDGFRLNNENYDGKIEFALHKTWRYVGLKGLLGAQRAVEYRTLEAGAWDLSTKTPVLGSPNVQGSPTTLTGANIFNYFDPAFHNFPDVTHAWKGETKGDGVESQNERRTHSGALYAVGMVDWNRFTFTGGFRRDRTGYVTDWQDHNGHVTYYPLGSDNIQRNSVPDAYTSSWMYGVVMRVVKDVYLYGSYNFGETIQTGAKIAKTTYAPPTVLITPEEIRDNPFPNTTGKGHELGVKFSLFNGKLTGSVAWFNLVRGNIMVADVGRIAADPRNIGTEVDPNPDTQRPDVRYNIGWMMPIDGNKTSGFETDLIWTPIPNYSVIFAASHLTTNKLTVSDPVSNDPTIRMSYEILNGRPLENSPDDTLRIFQRYSFTRGKLKGWSVGAGVRYQSSQMPQANNANWGCVYPSFYVADANIGYKTKICGKEAVFSIAVTNLFDRVYAEGNSTYGAPREFAFTTRLVF</sequence>
<dbReference type="PROSITE" id="PS01156">
    <property type="entry name" value="TONB_DEPENDENT_REC_2"/>
    <property type="match status" value="1"/>
</dbReference>
<evidence type="ECO:0000256" key="1">
    <source>
        <dbReference type="ARBA" id="ARBA00004571"/>
    </source>
</evidence>
<protein>
    <recommendedName>
        <fullName evidence="14">TonB-dependent receptor plug domain-containing protein</fullName>
    </recommendedName>
</protein>
<evidence type="ECO:0000256" key="10">
    <source>
        <dbReference type="ARBA" id="ARBA00023136"/>
    </source>
</evidence>
<evidence type="ECO:0000256" key="5">
    <source>
        <dbReference type="ARBA" id="ARBA00022692"/>
    </source>
</evidence>
<accession>A0A178IP63</accession>
<evidence type="ECO:0000256" key="7">
    <source>
        <dbReference type="ARBA" id="ARBA00023004"/>
    </source>
</evidence>
<dbReference type="PANTHER" id="PTHR32552">
    <property type="entry name" value="FERRICHROME IRON RECEPTOR-RELATED"/>
    <property type="match status" value="1"/>
</dbReference>
<dbReference type="InterPro" id="IPR010917">
    <property type="entry name" value="TonB_rcpt_CS"/>
</dbReference>
<dbReference type="GO" id="GO:0015344">
    <property type="term" value="F:siderophore uptake transmembrane transporter activity"/>
    <property type="evidence" value="ECO:0007669"/>
    <property type="project" value="TreeGrafter"/>
</dbReference>
<feature type="compositionally biased region" description="Low complexity" evidence="13">
    <location>
        <begin position="74"/>
        <end position="91"/>
    </location>
</feature>
<evidence type="ECO:0000256" key="4">
    <source>
        <dbReference type="ARBA" id="ARBA00022496"/>
    </source>
</evidence>
<dbReference type="InterPro" id="IPR039426">
    <property type="entry name" value="TonB-dep_rcpt-like"/>
</dbReference>
<keyword evidence="11 12" id="KW-0998">Cell outer membrane</keyword>
<evidence type="ECO:0000256" key="3">
    <source>
        <dbReference type="ARBA" id="ARBA00022452"/>
    </source>
</evidence>
<feature type="region of interest" description="Disordered" evidence="13">
    <location>
        <begin position="70"/>
        <end position="97"/>
    </location>
</feature>
<dbReference type="PROSITE" id="PS52016">
    <property type="entry name" value="TONB_DEPENDENT_REC_3"/>
    <property type="match status" value="1"/>
</dbReference>
<keyword evidence="2 12" id="KW-0813">Transport</keyword>
<dbReference type="Gene3D" id="2.170.130.10">
    <property type="entry name" value="TonB-dependent receptor, plug domain"/>
    <property type="match status" value="1"/>
</dbReference>
<dbReference type="InterPro" id="IPR036942">
    <property type="entry name" value="Beta-barrel_TonB_sf"/>
</dbReference>
<evidence type="ECO:0000256" key="12">
    <source>
        <dbReference type="PROSITE-ProRule" id="PRU01360"/>
    </source>
</evidence>
<dbReference type="STRING" id="1184151.AW736_02305"/>
<evidence type="ECO:0000313" key="15">
    <source>
        <dbReference type="EMBL" id="OAM91653.1"/>
    </source>
</evidence>
<organism evidence="15 16">
    <name type="scientific">Termitidicoccus mucosus</name>
    <dbReference type="NCBI Taxonomy" id="1184151"/>
    <lineage>
        <taxon>Bacteria</taxon>
        <taxon>Pseudomonadati</taxon>
        <taxon>Verrucomicrobiota</taxon>
        <taxon>Opitutia</taxon>
        <taxon>Opitutales</taxon>
        <taxon>Opitutaceae</taxon>
        <taxon>Termitidicoccus</taxon>
    </lineage>
</organism>
<keyword evidence="10 12" id="KW-0472">Membrane</keyword>
<feature type="domain" description="TonB-dependent receptor plug" evidence="14">
    <location>
        <begin position="30"/>
        <end position="140"/>
    </location>
</feature>
<keyword evidence="4" id="KW-0410">Iron transport</keyword>
<dbReference type="Proteomes" id="UP000078486">
    <property type="component" value="Unassembled WGS sequence"/>
</dbReference>
<keyword evidence="8" id="KW-0406">Ion transport</keyword>
<evidence type="ECO:0000256" key="2">
    <source>
        <dbReference type="ARBA" id="ARBA00022448"/>
    </source>
</evidence>
<name>A0A178IP63_9BACT</name>
<dbReference type="InterPro" id="IPR012910">
    <property type="entry name" value="Plug_dom"/>
</dbReference>
<comment type="caution">
    <text evidence="15">The sequence shown here is derived from an EMBL/GenBank/DDBJ whole genome shotgun (WGS) entry which is preliminary data.</text>
</comment>
<dbReference type="Pfam" id="PF07715">
    <property type="entry name" value="Plug"/>
    <property type="match status" value="1"/>
</dbReference>
<keyword evidence="5 12" id="KW-0812">Transmembrane</keyword>